<evidence type="ECO:0000313" key="12">
    <source>
        <dbReference type="Proteomes" id="UP001317742"/>
    </source>
</evidence>
<feature type="binding site" evidence="9">
    <location>
        <position position="14"/>
    </location>
    <ligand>
        <name>substrate</name>
    </ligand>
</feature>
<dbReference type="NCBIfam" id="TIGR00125">
    <property type="entry name" value="cyt_tran_rel"/>
    <property type="match status" value="1"/>
</dbReference>
<dbReference type="EC" id="2.7.7.3" evidence="9"/>
<feature type="binding site" evidence="9">
    <location>
        <position position="92"/>
    </location>
    <ligand>
        <name>substrate</name>
    </ligand>
</feature>
<comment type="subunit">
    <text evidence="9">Homohexamer.</text>
</comment>
<keyword evidence="4 9" id="KW-0547">Nucleotide-binding</keyword>
<feature type="site" description="Transition state stabilizer" evidence="9">
    <location>
        <position position="22"/>
    </location>
</feature>
<comment type="function">
    <text evidence="9">Reversibly transfers an adenylyl group from ATP to 4'-phosphopantetheine, yielding dephospho-CoA (dPCoA) and pyrophosphate.</text>
</comment>
<evidence type="ECO:0000256" key="3">
    <source>
        <dbReference type="ARBA" id="ARBA00022695"/>
    </source>
</evidence>
<keyword evidence="3 9" id="KW-0548">Nucleotidyltransferase</keyword>
<evidence type="ECO:0000256" key="4">
    <source>
        <dbReference type="ARBA" id="ARBA00022741"/>
    </source>
</evidence>
<feature type="binding site" evidence="9">
    <location>
        <position position="103"/>
    </location>
    <ligand>
        <name>ATP</name>
        <dbReference type="ChEBI" id="CHEBI:30616"/>
    </ligand>
</feature>
<evidence type="ECO:0000256" key="6">
    <source>
        <dbReference type="ARBA" id="ARBA00022842"/>
    </source>
</evidence>
<comment type="similarity">
    <text evidence="9">Belongs to the bacterial CoaD family.</text>
</comment>
<dbReference type="InterPro" id="IPR004821">
    <property type="entry name" value="Cyt_trans-like"/>
</dbReference>
<dbReference type="InterPro" id="IPR014729">
    <property type="entry name" value="Rossmann-like_a/b/a_fold"/>
</dbReference>
<feature type="domain" description="Cytidyltransferase-like" evidence="10">
    <location>
        <begin position="10"/>
        <end position="138"/>
    </location>
</feature>
<organism evidence="11 12">
    <name type="scientific">Pseudodesulfovibrio nedwellii</name>
    <dbReference type="NCBI Taxonomy" id="2973072"/>
    <lineage>
        <taxon>Bacteria</taxon>
        <taxon>Pseudomonadati</taxon>
        <taxon>Thermodesulfobacteriota</taxon>
        <taxon>Desulfovibrionia</taxon>
        <taxon>Desulfovibrionales</taxon>
        <taxon>Desulfovibrionaceae</taxon>
    </lineage>
</organism>
<keyword evidence="2 9" id="KW-0808">Transferase</keyword>
<dbReference type="Gene3D" id="3.40.50.620">
    <property type="entry name" value="HUPs"/>
    <property type="match status" value="1"/>
</dbReference>
<feature type="binding site" evidence="9">
    <location>
        <begin position="14"/>
        <end position="15"/>
    </location>
    <ligand>
        <name>ATP</name>
        <dbReference type="ChEBI" id="CHEBI:30616"/>
    </ligand>
</feature>
<keyword evidence="6 9" id="KW-0460">Magnesium</keyword>
<sequence>MAELNHRTAVYPGTFDPLTMGHVSLTRRGLQVFDTVILAVAESTPKKTLFSIGERVELAKEVFRDEPNVIVEPFDCLLIDYVESKGAGTIMRGLRAVSDFEYEFQMALMNRKLEREIETVFMMTDFKWMYLSSTIVKEVAHYGGDVCGLVPGPVVKALNIKYGFTYGCGGKKKKGK</sequence>
<dbReference type="NCBIfam" id="TIGR01510">
    <property type="entry name" value="coaD_prev_kdtB"/>
    <property type="match status" value="1"/>
</dbReference>
<dbReference type="HAMAP" id="MF_00151">
    <property type="entry name" value="PPAT_bact"/>
    <property type="match status" value="1"/>
</dbReference>
<evidence type="ECO:0000256" key="7">
    <source>
        <dbReference type="ARBA" id="ARBA00022993"/>
    </source>
</evidence>
<dbReference type="PRINTS" id="PR01020">
    <property type="entry name" value="LPSBIOSNTHSS"/>
</dbReference>
<comment type="pathway">
    <text evidence="9">Cofactor biosynthesis; coenzyme A biosynthesis; CoA from (R)-pantothenate: step 4/5.</text>
</comment>
<feature type="binding site" evidence="9">
    <location>
        <position position="46"/>
    </location>
    <ligand>
        <name>substrate</name>
    </ligand>
</feature>
<comment type="catalytic activity">
    <reaction evidence="8 9">
        <text>(R)-4'-phosphopantetheine + ATP + H(+) = 3'-dephospho-CoA + diphosphate</text>
        <dbReference type="Rhea" id="RHEA:19801"/>
        <dbReference type="ChEBI" id="CHEBI:15378"/>
        <dbReference type="ChEBI" id="CHEBI:30616"/>
        <dbReference type="ChEBI" id="CHEBI:33019"/>
        <dbReference type="ChEBI" id="CHEBI:57328"/>
        <dbReference type="ChEBI" id="CHEBI:61723"/>
        <dbReference type="EC" id="2.7.7.3"/>
    </reaction>
</comment>
<evidence type="ECO:0000256" key="8">
    <source>
        <dbReference type="ARBA" id="ARBA00029346"/>
    </source>
</evidence>
<gene>
    <name evidence="9 11" type="primary">coaD</name>
    <name evidence="11" type="ORF">SYK_03890</name>
</gene>
<proteinExistence type="inferred from homology"/>
<feature type="binding site" evidence="9">
    <location>
        <position position="22"/>
    </location>
    <ligand>
        <name>ATP</name>
        <dbReference type="ChEBI" id="CHEBI:30616"/>
    </ligand>
</feature>
<evidence type="ECO:0000256" key="2">
    <source>
        <dbReference type="ARBA" id="ARBA00022679"/>
    </source>
</evidence>
<dbReference type="InterPro" id="IPR001980">
    <property type="entry name" value="PPAT"/>
</dbReference>
<dbReference type="Proteomes" id="UP001317742">
    <property type="component" value="Chromosome"/>
</dbReference>
<feature type="binding site" evidence="9">
    <location>
        <begin position="93"/>
        <end position="95"/>
    </location>
    <ligand>
        <name>ATP</name>
        <dbReference type="ChEBI" id="CHEBI:30616"/>
    </ligand>
</feature>
<dbReference type="PANTHER" id="PTHR21342:SF1">
    <property type="entry name" value="PHOSPHOPANTETHEINE ADENYLYLTRANSFERASE"/>
    <property type="match status" value="1"/>
</dbReference>
<dbReference type="Pfam" id="PF01467">
    <property type="entry name" value="CTP_transf_like"/>
    <property type="match status" value="1"/>
</dbReference>
<evidence type="ECO:0000256" key="1">
    <source>
        <dbReference type="ARBA" id="ARBA00022490"/>
    </source>
</evidence>
<comment type="cofactor">
    <cofactor evidence="9">
        <name>Mg(2+)</name>
        <dbReference type="ChEBI" id="CHEBI:18420"/>
    </cofactor>
</comment>
<name>A0ABN6RZA8_9BACT</name>
<evidence type="ECO:0000313" key="11">
    <source>
        <dbReference type="EMBL" id="BDQ36029.1"/>
    </source>
</evidence>
<accession>A0ABN6RZA8</accession>
<dbReference type="RefSeq" id="WP_281761956.1">
    <property type="nucleotide sequence ID" value="NZ_AP026709.1"/>
</dbReference>
<keyword evidence="5 9" id="KW-0067">ATP-binding</keyword>
<protein>
    <recommendedName>
        <fullName evidence="9">Phosphopantetheine adenylyltransferase</fullName>
        <ecNumber evidence="9">2.7.7.3</ecNumber>
    </recommendedName>
    <alternativeName>
        <fullName evidence="9">Dephospho-CoA pyrophosphorylase</fullName>
    </alternativeName>
    <alternativeName>
        <fullName evidence="9">Pantetheine-phosphate adenylyltransferase</fullName>
        <shortName evidence="9">PPAT</shortName>
    </alternativeName>
</protein>
<evidence type="ECO:0000256" key="9">
    <source>
        <dbReference type="HAMAP-Rule" id="MF_00151"/>
    </source>
</evidence>
<dbReference type="CDD" id="cd02163">
    <property type="entry name" value="PPAT"/>
    <property type="match status" value="1"/>
</dbReference>
<feature type="binding site" evidence="9">
    <location>
        <begin position="128"/>
        <end position="134"/>
    </location>
    <ligand>
        <name>ATP</name>
        <dbReference type="ChEBI" id="CHEBI:30616"/>
    </ligand>
</feature>
<comment type="subcellular location">
    <subcellularLocation>
        <location evidence="9">Cytoplasm</location>
    </subcellularLocation>
</comment>
<dbReference type="SUPFAM" id="SSF52374">
    <property type="entry name" value="Nucleotidylyl transferase"/>
    <property type="match status" value="1"/>
</dbReference>
<dbReference type="PANTHER" id="PTHR21342">
    <property type="entry name" value="PHOSPHOPANTETHEINE ADENYLYLTRANSFERASE"/>
    <property type="match status" value="1"/>
</dbReference>
<evidence type="ECO:0000256" key="5">
    <source>
        <dbReference type="ARBA" id="ARBA00022840"/>
    </source>
</evidence>
<evidence type="ECO:0000259" key="10">
    <source>
        <dbReference type="Pfam" id="PF01467"/>
    </source>
</evidence>
<dbReference type="GO" id="GO:0016779">
    <property type="term" value="F:nucleotidyltransferase activity"/>
    <property type="evidence" value="ECO:0007669"/>
    <property type="project" value="UniProtKB-KW"/>
</dbReference>
<feature type="binding site" evidence="9">
    <location>
        <position position="78"/>
    </location>
    <ligand>
        <name>substrate</name>
    </ligand>
</feature>
<keyword evidence="1 9" id="KW-0963">Cytoplasm</keyword>
<keyword evidence="12" id="KW-1185">Reference proteome</keyword>
<reference evidence="11 12" key="1">
    <citation type="submission" date="2022-08" db="EMBL/GenBank/DDBJ databases">
        <title>Genome Sequence of the sulphate-reducing bacterium, Pseudodesulfovibrio sp. SYK.</title>
        <authorList>
            <person name="Kondo R."/>
            <person name="Kataoka T."/>
        </authorList>
    </citation>
    <scope>NUCLEOTIDE SEQUENCE [LARGE SCALE GENOMIC DNA]</scope>
    <source>
        <strain evidence="11 12">SYK</strain>
    </source>
</reference>
<dbReference type="EMBL" id="AP026709">
    <property type="protein sequence ID" value="BDQ36029.1"/>
    <property type="molecule type" value="Genomic_DNA"/>
</dbReference>
<keyword evidence="7 9" id="KW-0173">Coenzyme A biosynthesis</keyword>